<dbReference type="PROSITE" id="PS00237">
    <property type="entry name" value="G_PROTEIN_RECEP_F1_1"/>
    <property type="match status" value="1"/>
</dbReference>
<name>A0ABY6JXT5_9ARAC</name>
<keyword evidence="6" id="KW-0675">Receptor</keyword>
<reference evidence="12 13" key="1">
    <citation type="submission" date="2022-01" db="EMBL/GenBank/DDBJ databases">
        <title>A chromosomal length assembly of Cordylochernes scorpioides.</title>
        <authorList>
            <person name="Zeh D."/>
            <person name="Zeh J."/>
        </authorList>
    </citation>
    <scope>NUCLEOTIDE SEQUENCE [LARGE SCALE GENOMIC DNA]</scope>
    <source>
        <strain evidence="12">IN4F17</strain>
        <tissue evidence="12">Whole Body</tissue>
    </source>
</reference>
<dbReference type="PROSITE" id="PS50262">
    <property type="entry name" value="G_PROTEIN_RECEP_F1_2"/>
    <property type="match status" value="1"/>
</dbReference>
<dbReference type="InterPro" id="IPR000276">
    <property type="entry name" value="GPCR_Rhodpsn"/>
</dbReference>
<feature type="compositionally biased region" description="Basic and acidic residues" evidence="9">
    <location>
        <begin position="121"/>
        <end position="135"/>
    </location>
</feature>
<dbReference type="Pfam" id="PF21530">
    <property type="entry name" value="Pif1_2B_dom"/>
    <property type="match status" value="1"/>
</dbReference>
<keyword evidence="7" id="KW-0378">Hydrolase</keyword>
<feature type="transmembrane region" description="Helical" evidence="10">
    <location>
        <begin position="1765"/>
        <end position="1786"/>
    </location>
</feature>
<keyword evidence="7" id="KW-0233">DNA recombination</keyword>
<sequence length="2061" mass="234947">MPPKKRKPIGKVLPKVSKKRNVRSAETAVQREHRLRINRERASTSRAAESVGQRENRLQQERDRASTSRAAESLEQRENRLQQERDRASTSRAAESVGQRENRLRQKRNRASTSRAAESVGQRENRLQQDRDRASTSRAAESLGQRENRLQQERDRASTSRAAESLEQRENRLQQERDRASTSRAAESVGQRENRLRQNRNRASTSRAAESLEQRENRLQQERDRASTSRAAESVGQRENRLRQNRNRVSTSRAAETPQEHTARILHVRERTLASRNSRDRLSNLLLEGFNYDSCKNYEQHPSITIGQMSIVCNYCKAKKFKDEPPGFCCKNGKVYLSPPQLPPDELFSLMSGNSSESNHFLRNIRKYNSCFQMTSFGATSFSEESVFPTTFRVQGQVYHRAGSLLPSLDQPPQFLQIFFVEDAQLEVNQRCHFSSALRHGTVLCLQRMFHRCNQLIKIFKTALENMPSDEYKLVIRADKTPSGEHERRFNAPQSNDVAVVLSADEFNQRDIIIQRRSNALKRISETHRSYDPLQYPIIFWDGEDGYHFNYRQIDQNTGVPTNRKVSAMSFYSYRIMARDNVYNHILNCRQLFSQYIVDMYAKIESERLLYIRLNQKELRVEEYIHLRDAVANDGMVANFGKLVILPATFTGSPRHMHEYTQDAMVFVRTYGRPDLFITFTCNPSWPEINAELFNGQKPMDRHDLTARVFKLKLNKLIALITKQCIFGETRCWMFTIEWQKRGLPHSHILIWLKDKIHPIQIDNVISAEIPNPEEDPNLYEVVIKNMIHGPCGTFNINAPCMKNGKCSKNYPRDLISDTQTGFDGYPRYRRRAPENGGFKGKLKGRGNTEIEVDNKWVVPYSPLLSRMFKAHINVEYCNSVKSIKYICKYVNKGNDMAIFGLSKENTNDEISQYLLGRYISSNEAVWRILSFPIHERHPNVVHLSVHLENGQRVYFTNANARTVAAAPPNTTLTAFFQLCQQDPFAKNLLYPEVPRYYTWNASRKSFCRRKQGTSVPEHEGIFASEALGRVYTVHPNNAECFFLRMLLHTVRGPTSFSSLKCVNGEECRTFREACQKLGLLEDDQHWDNVLSEAASQSFPEQIRELFAILLTTCNPSNPQNLWEKYRESMSEDVLIKARRANPTLDINFSSDIFNEALLLLQNKCLAINDRTLSQLGLQSPERCQPTILNRELMREKNYNIEQLRRFVDSKKPLLVEDQREAYNSIMDCINKQQGGIIFLDAPGGTGKTFLINLLLAEVRSKNAIALAIASSGIAATLIAGGRTAHSMLKLPLNIANEQYPTCNISSTSGQAQVLKSCIIIVWDECTMAHKHSLEALDRTLRDLKGNNKLMGGILLLLAGDFRQTLPVIPRSTPADEINACLKASVLWKHIKNITLRTNLRVQVLGEHSAQNFARKLLQIGEGTFPNGSPMCDVSFPLDFGNIVSSVGELIDKVFPNIAENFRNHGWLCERTILAPRNDAVDEINNCIQDMLPGSVTEYNSINTMVDVDDTVNYPSEFLNSLNPSGLPPHHLRLKIGSPIMLLRNLDPPKLCNGTRLCVKRLLPNVIEATILTGKENGKDVLIPRIPLIPNDFPFLFKRLQFPVRLAFAITINKAQGQSLKCCGINKMGKTIRDLVDDIDMLFAYLINLRSQCAEFRAWLARICPKERPRQFPASERWQRLDRCAAEERPMWTAALSGLLVAATLTGNALVIVVVARRRRMRSVTNLLLASLATADLTVAALVMPLLALHDVLQRWPLGQTACRLWISCDVMCCTASILHLLLVALDRFFAITHPLRYRAVVTRRRVALVIFSIWACSAAISFIPIFMGWYRDVLQPEPPDECSLRVNRVYAVVSSLTSFYLPLPIMFYVYFRILVVAERQAREIKQLEQSLAGAAQRVRRSLRRRSRQLLTDTKAIRTLGIVMGVFCVCWLPFFLMYVIVAYCQECEPSYEVRSAITWLGYVNSAFNPCIYAFLNKEFKTAFMEALTCRLNERRDSEASTVSAGAARKARLQPCPPSSEPRTPSLTPDHSWPHGPFLKLNSPAALRSPSDFGGGDMPFAL</sequence>
<evidence type="ECO:0000256" key="3">
    <source>
        <dbReference type="ARBA" id="ARBA00022692"/>
    </source>
</evidence>
<accession>A0ABY6JXT5</accession>
<evidence type="ECO:0000256" key="6">
    <source>
        <dbReference type="RuleBase" id="RU000688"/>
    </source>
</evidence>
<dbReference type="PRINTS" id="PR00237">
    <property type="entry name" value="GPCRRHODOPSN"/>
</dbReference>
<evidence type="ECO:0000256" key="5">
    <source>
        <dbReference type="ARBA" id="ARBA00023136"/>
    </source>
</evidence>
<feature type="transmembrane region" description="Helical" evidence="10">
    <location>
        <begin position="1807"/>
        <end position="1830"/>
    </location>
</feature>
<dbReference type="PANTHER" id="PTHR10492:SF57">
    <property type="entry name" value="ATP-DEPENDENT DNA HELICASE"/>
    <property type="match status" value="1"/>
</dbReference>
<dbReference type="Pfam" id="PF00001">
    <property type="entry name" value="7tm_1"/>
    <property type="match status" value="1"/>
</dbReference>
<evidence type="ECO:0000256" key="1">
    <source>
        <dbReference type="ARBA" id="ARBA00004370"/>
    </source>
</evidence>
<dbReference type="InterPro" id="IPR017452">
    <property type="entry name" value="GPCR_Rhodpsn_7TM"/>
</dbReference>
<evidence type="ECO:0000256" key="10">
    <source>
        <dbReference type="SAM" id="Phobius"/>
    </source>
</evidence>
<feature type="transmembrane region" description="Helical" evidence="10">
    <location>
        <begin position="1916"/>
        <end position="1941"/>
    </location>
</feature>
<evidence type="ECO:0000256" key="2">
    <source>
        <dbReference type="ARBA" id="ARBA00010663"/>
    </source>
</evidence>
<dbReference type="EC" id="5.6.2.3" evidence="7"/>
<evidence type="ECO:0000256" key="4">
    <source>
        <dbReference type="ARBA" id="ARBA00022989"/>
    </source>
</evidence>
<feature type="domain" description="G-protein coupled receptors family 1 profile" evidence="11">
    <location>
        <begin position="1707"/>
        <end position="1972"/>
    </location>
</feature>
<dbReference type="Pfam" id="PF05970">
    <property type="entry name" value="PIF1"/>
    <property type="match status" value="1"/>
</dbReference>
<keyword evidence="7" id="KW-0234">DNA repair</keyword>
<dbReference type="Gene3D" id="3.40.50.300">
    <property type="entry name" value="P-loop containing nucleotide triphosphate hydrolases"/>
    <property type="match status" value="1"/>
</dbReference>
<evidence type="ECO:0000313" key="13">
    <source>
        <dbReference type="Proteomes" id="UP001235939"/>
    </source>
</evidence>
<dbReference type="SMART" id="SM01381">
    <property type="entry name" value="7TM_GPCR_Srsx"/>
    <property type="match status" value="1"/>
</dbReference>
<protein>
    <recommendedName>
        <fullName evidence="7">ATP-dependent DNA helicase</fullName>
        <ecNumber evidence="7">5.6.2.3</ecNumber>
    </recommendedName>
</protein>
<keyword evidence="3 6" id="KW-0812">Transmembrane</keyword>
<keyword evidence="6" id="KW-0297">G-protein coupled receptor</keyword>
<comment type="subcellular location">
    <subcellularLocation>
        <location evidence="1">Membrane</location>
    </subcellularLocation>
</comment>
<dbReference type="CDD" id="cd14967">
    <property type="entry name" value="7tmA_amine_R-like"/>
    <property type="match status" value="1"/>
</dbReference>
<dbReference type="EMBL" id="CP092863">
    <property type="protein sequence ID" value="UYV60212.1"/>
    <property type="molecule type" value="Genomic_DNA"/>
</dbReference>
<keyword evidence="7" id="KW-0347">Helicase</keyword>
<dbReference type="Gene3D" id="1.20.1070.10">
    <property type="entry name" value="Rhodopsin 7-helix transmembrane proteins"/>
    <property type="match status" value="1"/>
</dbReference>
<dbReference type="PANTHER" id="PTHR10492">
    <property type="match status" value="1"/>
</dbReference>
<keyword evidence="7" id="KW-0227">DNA damage</keyword>
<comment type="cofactor">
    <cofactor evidence="7">
        <name>Mg(2+)</name>
        <dbReference type="ChEBI" id="CHEBI:18420"/>
    </cofactor>
</comment>
<proteinExistence type="inferred from homology"/>
<comment type="similarity">
    <text evidence="7">Belongs to the helicase family.</text>
</comment>
<feature type="transmembrane region" description="Helical" evidence="10">
    <location>
        <begin position="1850"/>
        <end position="1872"/>
    </location>
</feature>
<feature type="transmembrane region" description="Helical" evidence="10">
    <location>
        <begin position="1691"/>
        <end position="1715"/>
    </location>
</feature>
<feature type="compositionally biased region" description="Basic and acidic residues" evidence="9">
    <location>
        <begin position="29"/>
        <end position="43"/>
    </location>
</feature>
<evidence type="ECO:0000256" key="9">
    <source>
        <dbReference type="SAM" id="MobiDB-lite"/>
    </source>
</evidence>
<evidence type="ECO:0000259" key="11">
    <source>
        <dbReference type="PROSITE" id="PS50262"/>
    </source>
</evidence>
<comment type="catalytic activity">
    <reaction evidence="7">
        <text>ATP + H2O = ADP + phosphate + H(+)</text>
        <dbReference type="Rhea" id="RHEA:13065"/>
        <dbReference type="ChEBI" id="CHEBI:15377"/>
        <dbReference type="ChEBI" id="CHEBI:15378"/>
        <dbReference type="ChEBI" id="CHEBI:30616"/>
        <dbReference type="ChEBI" id="CHEBI:43474"/>
        <dbReference type="ChEBI" id="CHEBI:456216"/>
        <dbReference type="EC" id="5.6.2.3"/>
    </reaction>
</comment>
<feature type="compositionally biased region" description="Basic and acidic residues" evidence="9">
    <location>
        <begin position="52"/>
        <end position="89"/>
    </location>
</feature>
<dbReference type="InterPro" id="IPR049163">
    <property type="entry name" value="Pif1-like_2B_dom"/>
</dbReference>
<dbReference type="SUPFAM" id="SSF81321">
    <property type="entry name" value="Family A G protein-coupled receptor-like"/>
    <property type="match status" value="1"/>
</dbReference>
<keyword evidence="13" id="KW-1185">Reference proteome</keyword>
<dbReference type="SUPFAM" id="SSF52540">
    <property type="entry name" value="P-loop containing nucleoside triphosphate hydrolases"/>
    <property type="match status" value="2"/>
</dbReference>
<evidence type="ECO:0000256" key="7">
    <source>
        <dbReference type="RuleBase" id="RU363044"/>
    </source>
</evidence>
<keyword evidence="6" id="KW-0807">Transducer</keyword>
<feature type="region of interest" description="Disordered" evidence="9">
    <location>
        <begin position="2000"/>
        <end position="2028"/>
    </location>
</feature>
<evidence type="ECO:0000256" key="8">
    <source>
        <dbReference type="SAM" id="Coils"/>
    </source>
</evidence>
<feature type="coiled-coil region" evidence="8">
    <location>
        <begin position="1878"/>
        <end position="1905"/>
    </location>
</feature>
<keyword evidence="8" id="KW-0175">Coiled coil</keyword>
<comment type="similarity">
    <text evidence="2 6">Belongs to the G-protein coupled receptor 1 family.</text>
</comment>
<dbReference type="Proteomes" id="UP001235939">
    <property type="component" value="Chromosome 01"/>
</dbReference>
<keyword evidence="7" id="KW-0067">ATP-binding</keyword>
<feature type="transmembrane region" description="Helical" evidence="10">
    <location>
        <begin position="1727"/>
        <end position="1749"/>
    </location>
</feature>
<keyword evidence="5 10" id="KW-0472">Membrane</keyword>
<gene>
    <name evidence="12" type="ORF">LAZ67_1000417</name>
</gene>
<keyword evidence="7" id="KW-0547">Nucleotide-binding</keyword>
<dbReference type="Pfam" id="PF14214">
    <property type="entry name" value="Helitron_like_N"/>
    <property type="match status" value="1"/>
</dbReference>
<dbReference type="InterPro" id="IPR027417">
    <property type="entry name" value="P-loop_NTPase"/>
</dbReference>
<feature type="compositionally biased region" description="Basic and acidic residues" evidence="9">
    <location>
        <begin position="210"/>
        <end position="227"/>
    </location>
</feature>
<dbReference type="InterPro" id="IPR025476">
    <property type="entry name" value="Helitron_helicase-like"/>
</dbReference>
<feature type="compositionally biased region" description="Basic and acidic residues" evidence="9">
    <location>
        <begin position="144"/>
        <end position="181"/>
    </location>
</feature>
<organism evidence="12 13">
    <name type="scientific">Cordylochernes scorpioides</name>
    <dbReference type="NCBI Taxonomy" id="51811"/>
    <lineage>
        <taxon>Eukaryota</taxon>
        <taxon>Metazoa</taxon>
        <taxon>Ecdysozoa</taxon>
        <taxon>Arthropoda</taxon>
        <taxon>Chelicerata</taxon>
        <taxon>Arachnida</taxon>
        <taxon>Pseudoscorpiones</taxon>
        <taxon>Cheliferoidea</taxon>
        <taxon>Chernetidae</taxon>
        <taxon>Cordylochernes</taxon>
    </lineage>
</organism>
<keyword evidence="4 10" id="KW-1133">Transmembrane helix</keyword>
<dbReference type="InterPro" id="IPR010285">
    <property type="entry name" value="DNA_helicase_pif1-like_DEAD"/>
</dbReference>
<evidence type="ECO:0000313" key="12">
    <source>
        <dbReference type="EMBL" id="UYV60212.1"/>
    </source>
</evidence>
<feature type="region of interest" description="Disordered" evidence="9">
    <location>
        <begin position="1"/>
        <end position="261"/>
    </location>
</feature>